<evidence type="ECO:0000256" key="1">
    <source>
        <dbReference type="PROSITE-ProRule" id="PRU00047"/>
    </source>
</evidence>
<accession>A0ABD1BCW1</accession>
<dbReference type="Proteomes" id="UP001558713">
    <property type="component" value="Unassembled WGS sequence"/>
</dbReference>
<proteinExistence type="predicted"/>
<dbReference type="InterPro" id="IPR001878">
    <property type="entry name" value="Znf_CCHC"/>
</dbReference>
<organism evidence="3 4">
    <name type="scientific">Cardamine amara subsp. amara</name>
    <dbReference type="NCBI Taxonomy" id="228776"/>
    <lineage>
        <taxon>Eukaryota</taxon>
        <taxon>Viridiplantae</taxon>
        <taxon>Streptophyta</taxon>
        <taxon>Embryophyta</taxon>
        <taxon>Tracheophyta</taxon>
        <taxon>Spermatophyta</taxon>
        <taxon>Magnoliopsida</taxon>
        <taxon>eudicotyledons</taxon>
        <taxon>Gunneridae</taxon>
        <taxon>Pentapetalae</taxon>
        <taxon>rosids</taxon>
        <taxon>malvids</taxon>
        <taxon>Brassicales</taxon>
        <taxon>Brassicaceae</taxon>
        <taxon>Cardamineae</taxon>
        <taxon>Cardamine</taxon>
    </lineage>
</organism>
<keyword evidence="4" id="KW-1185">Reference proteome</keyword>
<dbReference type="InterPro" id="IPR036875">
    <property type="entry name" value="Znf_CCHC_sf"/>
</dbReference>
<name>A0ABD1BCW1_CARAN</name>
<dbReference type="PROSITE" id="PS50158">
    <property type="entry name" value="ZF_CCHC"/>
    <property type="match status" value="1"/>
</dbReference>
<comment type="caution">
    <text evidence="3">The sequence shown here is derived from an EMBL/GenBank/DDBJ whole genome shotgun (WGS) entry which is preliminary data.</text>
</comment>
<keyword evidence="1" id="KW-0862">Zinc</keyword>
<dbReference type="AlphaFoldDB" id="A0ABD1BCW1"/>
<dbReference type="SUPFAM" id="SSF57756">
    <property type="entry name" value="Retrovirus zinc finger-like domains"/>
    <property type="match status" value="1"/>
</dbReference>
<gene>
    <name evidence="3" type="ORF">V5N11_010524</name>
</gene>
<sequence>MGLNKSYESTRHHILMLKPIHTIKDVFNMVTQDGRQKNLKPSGKSENAIFQATCPAPSIEPSPMSTYTGPPENTAYAIQNGFRPRSRPVCTHCGQTGHVIQKCFKLHGYPPGYICKKNTNDYS</sequence>
<evidence type="ECO:0000259" key="2">
    <source>
        <dbReference type="PROSITE" id="PS50158"/>
    </source>
</evidence>
<keyword evidence="1" id="KW-0479">Metal-binding</keyword>
<dbReference type="GO" id="GO:0008270">
    <property type="term" value="F:zinc ion binding"/>
    <property type="evidence" value="ECO:0007669"/>
    <property type="project" value="UniProtKB-KW"/>
</dbReference>
<dbReference type="PANTHER" id="PTHR34222">
    <property type="entry name" value="GAG_PRE-INTEGRS DOMAIN-CONTAINING PROTEIN"/>
    <property type="match status" value="1"/>
</dbReference>
<evidence type="ECO:0000313" key="3">
    <source>
        <dbReference type="EMBL" id="KAL1208846.1"/>
    </source>
</evidence>
<reference evidence="3 4" key="1">
    <citation type="submission" date="2024-04" db="EMBL/GenBank/DDBJ databases">
        <title>Genome assembly C_amara_ONT_v2.</title>
        <authorList>
            <person name="Yant L."/>
            <person name="Moore C."/>
            <person name="Slenker M."/>
        </authorList>
    </citation>
    <scope>NUCLEOTIDE SEQUENCE [LARGE SCALE GENOMIC DNA]</scope>
    <source>
        <tissue evidence="3">Leaf</tissue>
    </source>
</reference>
<dbReference type="EMBL" id="JBANAX010000436">
    <property type="protein sequence ID" value="KAL1208846.1"/>
    <property type="molecule type" value="Genomic_DNA"/>
</dbReference>
<dbReference type="PANTHER" id="PTHR34222:SF99">
    <property type="entry name" value="PROTEIN, PUTATIVE-RELATED"/>
    <property type="match status" value="1"/>
</dbReference>
<keyword evidence="1" id="KW-0863">Zinc-finger</keyword>
<feature type="domain" description="CCHC-type" evidence="2">
    <location>
        <begin position="90"/>
        <end position="103"/>
    </location>
</feature>
<protein>
    <recommendedName>
        <fullName evidence="2">CCHC-type domain-containing protein</fullName>
    </recommendedName>
</protein>
<evidence type="ECO:0000313" key="4">
    <source>
        <dbReference type="Proteomes" id="UP001558713"/>
    </source>
</evidence>